<comment type="caution">
    <text evidence="5">The sequence shown here is derived from an EMBL/GenBank/DDBJ whole genome shotgun (WGS) entry which is preliminary data.</text>
</comment>
<dbReference type="Gene3D" id="4.10.240.10">
    <property type="entry name" value="Zn(2)-C6 fungal-type DNA-binding domain"/>
    <property type="match status" value="1"/>
</dbReference>
<dbReference type="EMBL" id="SELW01000657">
    <property type="protein sequence ID" value="TID14879.1"/>
    <property type="molecule type" value="Genomic_DNA"/>
</dbReference>
<gene>
    <name evidence="5" type="ORF">CANINC_004550</name>
</gene>
<reference evidence="5 6" key="1">
    <citation type="journal article" date="2019" name="Front. Genet.">
        <title>Whole-Genome Sequencing of the Opportunistic Yeast Pathogen Candida inconspicua Uncovers Its Hybrid Origin.</title>
        <authorList>
            <person name="Mixao V."/>
            <person name="Hansen A.P."/>
            <person name="Saus E."/>
            <person name="Boekhout T."/>
            <person name="Lass-Florl C."/>
            <person name="Gabaldon T."/>
        </authorList>
    </citation>
    <scope>NUCLEOTIDE SEQUENCE [LARGE SCALE GENOMIC DNA]</scope>
    <source>
        <strain evidence="5 6">CBS 180</strain>
    </source>
</reference>
<dbReference type="GO" id="GO:0000981">
    <property type="term" value="F:DNA-binding transcription factor activity, RNA polymerase II-specific"/>
    <property type="evidence" value="ECO:0007669"/>
    <property type="project" value="InterPro"/>
</dbReference>
<dbReference type="OrthoDB" id="3598904at2759"/>
<dbReference type="STRING" id="52247.A0A4T0WW25"/>
<evidence type="ECO:0000256" key="1">
    <source>
        <dbReference type="ARBA" id="ARBA00004123"/>
    </source>
</evidence>
<keyword evidence="6" id="KW-1185">Reference proteome</keyword>
<keyword evidence="2" id="KW-0539">Nucleus</keyword>
<feature type="domain" description="Zn(2)-C6 fungal-type" evidence="4">
    <location>
        <begin position="11"/>
        <end position="39"/>
    </location>
</feature>
<sequence length="595" mass="67768">MKSKIVRSRNGCVTCKQRRRKCDETKPVCLNCTTSGRTCGGYVRQFIFDVDDSRKKLSHHGYAFKGRPRKIKEEIVHEVEMKRESNSPELIFKFEQINNNNGETVAMTRESTHTSDEFDFGDENQFELALFSGLDYILDNYDTDLVNNIDNISPPTFIPQDYNDVPKLKKQEESHILEHFFSKVMYLLDAHPQNPWPQLMMKFGSVDLAKSCFLSLSSMHLYVNNGGDNFYKKGLMHINNTMEYLIKYVKSSDSEIDIPGVISKIKQESVKQVDKDKNFMVVLLLLYVHLLFAILESGRSALSRMFLKLAASIAEDPIFNRKLKRIKQSQYLLCVISWWDTVSALVSPDCRPPYHSINSFGNSNDIISTDNMCGCPVATFSTLYDLALFRNEALSTFTNQTVPITSITTLYGKLIDIRSRLLHYRDHVLLNPPTESAFKYVDRLKCAQLWSIAGMLLTVQLETHYFEQYPSWVKQRRVALNASELPASVPASLHYNNHTAALVAEFFALHGTLSPTSPLITQMVWPLFYAAACAYTVEARETAWAQLQTLYETVKMGTIKSNMEVVRQVWSEGCSIESILAGSGWLQNGIDLLPC</sequence>
<dbReference type="PROSITE" id="PS00463">
    <property type="entry name" value="ZN2_CY6_FUNGAL_1"/>
    <property type="match status" value="1"/>
</dbReference>
<evidence type="ECO:0000259" key="4">
    <source>
        <dbReference type="PROSITE" id="PS50048"/>
    </source>
</evidence>
<name>A0A4T0WW25_9ASCO</name>
<dbReference type="Proteomes" id="UP000307173">
    <property type="component" value="Unassembled WGS sequence"/>
</dbReference>
<proteinExistence type="predicted"/>
<evidence type="ECO:0000256" key="3">
    <source>
        <dbReference type="SAM" id="Phobius"/>
    </source>
</evidence>
<dbReference type="InterPro" id="IPR021858">
    <property type="entry name" value="Fun_TF"/>
</dbReference>
<dbReference type="Pfam" id="PF11951">
    <property type="entry name" value="Fungal_trans_2"/>
    <property type="match status" value="1"/>
</dbReference>
<dbReference type="PANTHER" id="PTHR37534:SF38">
    <property type="entry name" value="ZN(2)-C6 FUNGAL-TYPE DOMAIN-CONTAINING PROTEIN"/>
    <property type="match status" value="1"/>
</dbReference>
<dbReference type="Pfam" id="PF00172">
    <property type="entry name" value="Zn_clus"/>
    <property type="match status" value="1"/>
</dbReference>
<organism evidence="5 6">
    <name type="scientific">Pichia inconspicua</name>
    <dbReference type="NCBI Taxonomy" id="52247"/>
    <lineage>
        <taxon>Eukaryota</taxon>
        <taxon>Fungi</taxon>
        <taxon>Dikarya</taxon>
        <taxon>Ascomycota</taxon>
        <taxon>Saccharomycotina</taxon>
        <taxon>Pichiomycetes</taxon>
        <taxon>Pichiales</taxon>
        <taxon>Pichiaceae</taxon>
        <taxon>Pichia</taxon>
    </lineage>
</organism>
<dbReference type="CDD" id="cd00067">
    <property type="entry name" value="GAL4"/>
    <property type="match status" value="1"/>
</dbReference>
<comment type="subcellular location">
    <subcellularLocation>
        <location evidence="1">Nucleus</location>
    </subcellularLocation>
</comment>
<dbReference type="GO" id="GO:0000976">
    <property type="term" value="F:transcription cis-regulatory region binding"/>
    <property type="evidence" value="ECO:0007669"/>
    <property type="project" value="TreeGrafter"/>
</dbReference>
<dbReference type="AlphaFoldDB" id="A0A4T0WW25"/>
<dbReference type="PANTHER" id="PTHR37534">
    <property type="entry name" value="TRANSCRIPTIONAL ACTIVATOR PROTEIN UGA3"/>
    <property type="match status" value="1"/>
</dbReference>
<dbReference type="GO" id="GO:0008270">
    <property type="term" value="F:zinc ion binding"/>
    <property type="evidence" value="ECO:0007669"/>
    <property type="project" value="InterPro"/>
</dbReference>
<keyword evidence="3" id="KW-0812">Transmembrane</keyword>
<dbReference type="GO" id="GO:0005634">
    <property type="term" value="C:nucleus"/>
    <property type="evidence" value="ECO:0007669"/>
    <property type="project" value="UniProtKB-SubCell"/>
</dbReference>
<accession>A0A4T0WW25</accession>
<evidence type="ECO:0000313" key="5">
    <source>
        <dbReference type="EMBL" id="TID14879.1"/>
    </source>
</evidence>
<dbReference type="SMART" id="SM00066">
    <property type="entry name" value="GAL4"/>
    <property type="match status" value="1"/>
</dbReference>
<protein>
    <recommendedName>
        <fullName evidence="4">Zn(2)-C6 fungal-type domain-containing protein</fullName>
    </recommendedName>
</protein>
<dbReference type="InterPro" id="IPR001138">
    <property type="entry name" value="Zn2Cys6_DnaBD"/>
</dbReference>
<evidence type="ECO:0000256" key="2">
    <source>
        <dbReference type="ARBA" id="ARBA00023242"/>
    </source>
</evidence>
<feature type="transmembrane region" description="Helical" evidence="3">
    <location>
        <begin position="278"/>
        <end position="295"/>
    </location>
</feature>
<evidence type="ECO:0000313" key="6">
    <source>
        <dbReference type="Proteomes" id="UP000307173"/>
    </source>
</evidence>
<dbReference type="SUPFAM" id="SSF57701">
    <property type="entry name" value="Zn2/Cys6 DNA-binding domain"/>
    <property type="match status" value="1"/>
</dbReference>
<dbReference type="PROSITE" id="PS50048">
    <property type="entry name" value="ZN2_CY6_FUNGAL_2"/>
    <property type="match status" value="1"/>
</dbReference>
<dbReference type="GO" id="GO:0045944">
    <property type="term" value="P:positive regulation of transcription by RNA polymerase II"/>
    <property type="evidence" value="ECO:0007669"/>
    <property type="project" value="TreeGrafter"/>
</dbReference>
<keyword evidence="3" id="KW-0472">Membrane</keyword>
<keyword evidence="3" id="KW-1133">Transmembrane helix</keyword>
<dbReference type="InterPro" id="IPR036864">
    <property type="entry name" value="Zn2-C6_fun-type_DNA-bd_sf"/>
</dbReference>